<dbReference type="CDD" id="cd11386">
    <property type="entry name" value="MCP_signal"/>
    <property type="match status" value="1"/>
</dbReference>
<sequence length="659" mass="71804">MGLSIVQRIIAGFVLMLLLLVLLGFISILKIRGINEGLSQVSDRATPLVIAVAGLKGALQDSNRWVLTYRTSEDAAQLPPLASQFKAQQAQFATLSQNMDRFTGVEEANARFRQVAAATQGFYGLADQVLAQHGQWVAALDRRHQLELAFIRLEDTYQWAADLLLQQASAKRSMRNKAELITSGIARDLKNIRRADAGTDLNELERVLGKDIEMARKRLERVLVPDDVRQRFIVNLDRMQELALGPQGLLATMRQAQQLAASLQSLNQQLDTSLANSLALLDEMGKSAGSIASQSRVSADDAVSSASFWILLVAAISAAAALIIGYTTARSIQRPLQLIDRELDRMATGDMTRRIDYQSRCEFGSLTRSINTLADKTGELLSQINAGSRHLVEEASRAAEISERAMSRVQDQKSQTDQVAAAITELEVSATEVARSTDGTKREVDLADEEARAGRQQVATTRQITEQLAGAMAEAVGITHKLGEFSNNIGSILDVIRSIAEQTNLLALNAAIEAARAGDAGRGFAVVADEVRALANRTQTSTEEIQAMIENLQSSSRQVVEVMGRSQEQTHHCVDQTREMDLALQSIAERMSAIKSMADQVAHAAQEQISVSQGVARHIAGIADVAYETEREARESASSSEVLADLVAKQQQLIAHFKV</sequence>
<dbReference type="CDD" id="cd06225">
    <property type="entry name" value="HAMP"/>
    <property type="match status" value="1"/>
</dbReference>
<dbReference type="SUPFAM" id="SSF58104">
    <property type="entry name" value="Methyl-accepting chemotaxis protein (MCP) signaling domain"/>
    <property type="match status" value="1"/>
</dbReference>
<dbReference type="EMBL" id="JBHSPP010000009">
    <property type="protein sequence ID" value="MFC5706270.1"/>
    <property type="molecule type" value="Genomic_DNA"/>
</dbReference>
<dbReference type="InterPro" id="IPR004090">
    <property type="entry name" value="Chemotax_Me-accpt_rcpt"/>
</dbReference>
<evidence type="ECO:0000313" key="9">
    <source>
        <dbReference type="EMBL" id="MFC5706270.1"/>
    </source>
</evidence>
<keyword evidence="6" id="KW-1133">Transmembrane helix</keyword>
<keyword evidence="2 4" id="KW-0807">Transducer</keyword>
<reference evidence="10" key="1">
    <citation type="journal article" date="2019" name="Int. J. Syst. Evol. Microbiol.">
        <title>The Global Catalogue of Microorganisms (GCM) 10K type strain sequencing project: providing services to taxonomists for standard genome sequencing and annotation.</title>
        <authorList>
            <consortium name="The Broad Institute Genomics Platform"/>
            <consortium name="The Broad Institute Genome Sequencing Center for Infectious Disease"/>
            <person name="Wu L."/>
            <person name="Ma J."/>
        </authorList>
    </citation>
    <scope>NUCLEOTIDE SEQUENCE [LARGE SCALE GENOMIC DNA]</scope>
    <source>
        <strain evidence="10">KCTC 15012</strain>
    </source>
</reference>
<dbReference type="PROSITE" id="PS50111">
    <property type="entry name" value="CHEMOTAXIS_TRANSDUC_2"/>
    <property type="match status" value="1"/>
</dbReference>
<name>A0ABW0Y9J0_9GAMM</name>
<feature type="domain" description="Methyl-accepting transducer" evidence="7">
    <location>
        <begin position="387"/>
        <end position="623"/>
    </location>
</feature>
<evidence type="ECO:0000256" key="5">
    <source>
        <dbReference type="SAM" id="Coils"/>
    </source>
</evidence>
<dbReference type="Pfam" id="PF12729">
    <property type="entry name" value="4HB_MCP_1"/>
    <property type="match status" value="1"/>
</dbReference>
<dbReference type="Pfam" id="PF00672">
    <property type="entry name" value="HAMP"/>
    <property type="match status" value="1"/>
</dbReference>
<feature type="transmembrane region" description="Helical" evidence="6">
    <location>
        <begin position="306"/>
        <end position="326"/>
    </location>
</feature>
<dbReference type="PROSITE" id="PS50885">
    <property type="entry name" value="HAMP"/>
    <property type="match status" value="1"/>
</dbReference>
<evidence type="ECO:0000256" key="2">
    <source>
        <dbReference type="ARBA" id="ARBA00023224"/>
    </source>
</evidence>
<dbReference type="Pfam" id="PF00015">
    <property type="entry name" value="MCPsignal"/>
    <property type="match status" value="1"/>
</dbReference>
<dbReference type="RefSeq" id="WP_042643400.1">
    <property type="nucleotide sequence ID" value="NZ_CDDF01000015.1"/>
</dbReference>
<evidence type="ECO:0000256" key="4">
    <source>
        <dbReference type="PROSITE-ProRule" id="PRU00284"/>
    </source>
</evidence>
<organism evidence="9 10">
    <name type="scientific">Aeromonas eucrenophila</name>
    <dbReference type="NCBI Taxonomy" id="649"/>
    <lineage>
        <taxon>Bacteria</taxon>
        <taxon>Pseudomonadati</taxon>
        <taxon>Pseudomonadota</taxon>
        <taxon>Gammaproteobacteria</taxon>
        <taxon>Aeromonadales</taxon>
        <taxon>Aeromonadaceae</taxon>
        <taxon>Aeromonas</taxon>
    </lineage>
</organism>
<accession>A0ABW0Y9J0</accession>
<feature type="transmembrane region" description="Helical" evidence="6">
    <location>
        <begin position="6"/>
        <end position="29"/>
    </location>
</feature>
<evidence type="ECO:0000313" key="10">
    <source>
        <dbReference type="Proteomes" id="UP001596132"/>
    </source>
</evidence>
<dbReference type="PANTHER" id="PTHR32089:SF70">
    <property type="entry name" value="ENERGY TAXIS MODULATING METHYL ACCEPTING SENSORY TRANSDUCER"/>
    <property type="match status" value="1"/>
</dbReference>
<dbReference type="Proteomes" id="UP001596132">
    <property type="component" value="Unassembled WGS sequence"/>
</dbReference>
<dbReference type="InterPro" id="IPR004089">
    <property type="entry name" value="MCPsignal_dom"/>
</dbReference>
<feature type="domain" description="HAMP" evidence="8">
    <location>
        <begin position="330"/>
        <end position="382"/>
    </location>
</feature>
<evidence type="ECO:0000256" key="1">
    <source>
        <dbReference type="ARBA" id="ARBA00004370"/>
    </source>
</evidence>
<evidence type="ECO:0000259" key="7">
    <source>
        <dbReference type="PROSITE" id="PS50111"/>
    </source>
</evidence>
<dbReference type="InterPro" id="IPR003660">
    <property type="entry name" value="HAMP_dom"/>
</dbReference>
<keyword evidence="6" id="KW-0812">Transmembrane</keyword>
<evidence type="ECO:0000256" key="6">
    <source>
        <dbReference type="SAM" id="Phobius"/>
    </source>
</evidence>
<protein>
    <submittedName>
        <fullName evidence="9">Methyl-accepting chemotaxis protein</fullName>
    </submittedName>
</protein>
<dbReference type="Gene3D" id="1.10.287.950">
    <property type="entry name" value="Methyl-accepting chemotaxis protein"/>
    <property type="match status" value="1"/>
</dbReference>
<dbReference type="SMART" id="SM00283">
    <property type="entry name" value="MA"/>
    <property type="match status" value="1"/>
</dbReference>
<dbReference type="InterPro" id="IPR024478">
    <property type="entry name" value="HlyB_4HB_MCP"/>
</dbReference>
<dbReference type="PANTHER" id="PTHR32089">
    <property type="entry name" value="METHYL-ACCEPTING CHEMOTAXIS PROTEIN MCPB"/>
    <property type="match status" value="1"/>
</dbReference>
<keyword evidence="5" id="KW-0175">Coiled coil</keyword>
<keyword evidence="10" id="KW-1185">Reference proteome</keyword>
<gene>
    <name evidence="9" type="ORF">ACFPVW_09405</name>
</gene>
<comment type="similarity">
    <text evidence="3">Belongs to the methyl-accepting chemotaxis (MCP) protein family.</text>
</comment>
<dbReference type="SMART" id="SM00304">
    <property type="entry name" value="HAMP"/>
    <property type="match status" value="1"/>
</dbReference>
<evidence type="ECO:0000256" key="3">
    <source>
        <dbReference type="ARBA" id="ARBA00029447"/>
    </source>
</evidence>
<evidence type="ECO:0000259" key="8">
    <source>
        <dbReference type="PROSITE" id="PS50885"/>
    </source>
</evidence>
<comment type="caution">
    <text evidence="9">The sequence shown here is derived from an EMBL/GenBank/DDBJ whole genome shotgun (WGS) entry which is preliminary data.</text>
</comment>
<keyword evidence="6" id="KW-0472">Membrane</keyword>
<dbReference type="PRINTS" id="PR00260">
    <property type="entry name" value="CHEMTRNSDUCR"/>
</dbReference>
<feature type="coiled-coil region" evidence="5">
    <location>
        <begin position="249"/>
        <end position="276"/>
    </location>
</feature>
<proteinExistence type="inferred from homology"/>
<comment type="subcellular location">
    <subcellularLocation>
        <location evidence="1">Membrane</location>
    </subcellularLocation>
</comment>